<reference evidence="3" key="1">
    <citation type="journal article" date="2019" name="Int. J. Syst. Evol. Microbiol.">
        <title>The Global Catalogue of Microorganisms (GCM) 10K type strain sequencing project: providing services to taxonomists for standard genome sequencing and annotation.</title>
        <authorList>
            <consortium name="The Broad Institute Genomics Platform"/>
            <consortium name="The Broad Institute Genome Sequencing Center for Infectious Disease"/>
            <person name="Wu L."/>
            <person name="Ma J."/>
        </authorList>
    </citation>
    <scope>NUCLEOTIDE SEQUENCE [LARGE SCALE GENOMIC DNA]</scope>
    <source>
        <strain evidence="3">CGMCC 4.7330</strain>
    </source>
</reference>
<dbReference type="EMBL" id="JBHSAX010000019">
    <property type="protein sequence ID" value="MFC3965355.1"/>
    <property type="molecule type" value="Genomic_DNA"/>
</dbReference>
<comment type="caution">
    <text evidence="2">The sequence shown here is derived from an EMBL/GenBank/DDBJ whole genome shotgun (WGS) entry which is preliminary data.</text>
</comment>
<proteinExistence type="predicted"/>
<sequence>MGAPEGAESERVAALLEAEAKAVALFDEVLARDIVTPGATESAVSDAVRDLAAELFGTRRFWHRRMVRAGINTLEPFSADPPDRTIAADDICYLDFGPVFAEWEADFGRTYVLGADPAKLALRDALEPLWHEGRAHFERTQDITGDQLYTWITARAAELGWEFSAPIAGHLVGEFPHKKISGTEVTSYIAPGSHTPLRRLDPTGKQCHWILEVHLADRDRGIGGFFEQLLDLRPS</sequence>
<organism evidence="2 3">
    <name type="scientific">Nocardia jiangsuensis</name>
    <dbReference type="NCBI Taxonomy" id="1691563"/>
    <lineage>
        <taxon>Bacteria</taxon>
        <taxon>Bacillati</taxon>
        <taxon>Actinomycetota</taxon>
        <taxon>Actinomycetes</taxon>
        <taxon>Mycobacteriales</taxon>
        <taxon>Nocardiaceae</taxon>
        <taxon>Nocardia</taxon>
    </lineage>
</organism>
<dbReference type="InterPro" id="IPR036005">
    <property type="entry name" value="Creatinase/aminopeptidase-like"/>
</dbReference>
<dbReference type="SUPFAM" id="SSF55920">
    <property type="entry name" value="Creatinase/aminopeptidase"/>
    <property type="match status" value="1"/>
</dbReference>
<feature type="domain" description="Peptidase M24" evidence="1">
    <location>
        <begin position="15"/>
        <end position="178"/>
    </location>
</feature>
<dbReference type="RefSeq" id="WP_378615103.1">
    <property type="nucleotide sequence ID" value="NZ_JBHSAX010000019.1"/>
</dbReference>
<keyword evidence="3" id="KW-1185">Reference proteome</keyword>
<dbReference type="Pfam" id="PF00557">
    <property type="entry name" value="Peptidase_M24"/>
    <property type="match status" value="1"/>
</dbReference>
<evidence type="ECO:0000313" key="2">
    <source>
        <dbReference type="EMBL" id="MFC3965355.1"/>
    </source>
</evidence>
<evidence type="ECO:0000313" key="3">
    <source>
        <dbReference type="Proteomes" id="UP001595696"/>
    </source>
</evidence>
<accession>A0ABV8DYW9</accession>
<protein>
    <submittedName>
        <fullName evidence="2">M24 family metallopeptidase</fullName>
    </submittedName>
</protein>
<name>A0ABV8DYW9_9NOCA</name>
<dbReference type="Proteomes" id="UP001595696">
    <property type="component" value="Unassembled WGS sequence"/>
</dbReference>
<dbReference type="InterPro" id="IPR000994">
    <property type="entry name" value="Pept_M24"/>
</dbReference>
<gene>
    <name evidence="2" type="ORF">ACFO0B_25480</name>
</gene>
<evidence type="ECO:0000259" key="1">
    <source>
        <dbReference type="Pfam" id="PF00557"/>
    </source>
</evidence>
<dbReference type="Gene3D" id="3.90.230.10">
    <property type="entry name" value="Creatinase/methionine aminopeptidase superfamily"/>
    <property type="match status" value="1"/>
</dbReference>